<evidence type="ECO:0000313" key="6">
    <source>
        <dbReference type="EMBL" id="NMP27193.1"/>
    </source>
</evidence>
<dbReference type="Gene3D" id="1.20.120.910">
    <property type="entry name" value="DksA, coiled-coil domain"/>
    <property type="match status" value="1"/>
</dbReference>
<reference evidence="6 7" key="2">
    <citation type="submission" date="2020-06" db="EMBL/GenBank/DDBJ databases">
        <title>Polyphasic characterization of a Rahnella strain isolated from tree sap.</title>
        <authorList>
            <person name="Kim I.S."/>
        </authorList>
    </citation>
    <scope>NUCLEOTIDE SEQUENCE [LARGE SCALE GENOMIC DNA]</scope>
    <source>
        <strain evidence="6 7">SAP-1</strain>
    </source>
</reference>
<dbReference type="SUPFAM" id="SSF57716">
    <property type="entry name" value="Glucocorticoid receptor-like (DNA-binding domain)"/>
    <property type="match status" value="1"/>
</dbReference>
<keyword evidence="3" id="KW-0862">Zinc</keyword>
<dbReference type="EMBL" id="JAADJU010000004">
    <property type="protein sequence ID" value="NMP27193.1"/>
    <property type="molecule type" value="Genomic_DNA"/>
</dbReference>
<protein>
    <submittedName>
        <fullName evidence="6">TraR/DksA family transcriptional regulator</fullName>
    </submittedName>
</protein>
<evidence type="ECO:0000313" key="7">
    <source>
        <dbReference type="Proteomes" id="UP000585363"/>
    </source>
</evidence>
<sequence>MPDLMDLVQERELEVLRHQIAASRITGGISASICEDCDMPIPAARRAAFPGVMRCVPCQELTEQQQKHFRKS</sequence>
<dbReference type="AlphaFoldDB" id="A0A848MJ07"/>
<dbReference type="PANTHER" id="PTHR38777:SF1">
    <property type="entry name" value="DNAK SUPPRESSOR PROTEIN"/>
    <property type="match status" value="1"/>
</dbReference>
<keyword evidence="2" id="KW-0863">Zinc-finger</keyword>
<keyword evidence="7" id="KW-1185">Reference proteome</keyword>
<dbReference type="NCBIfam" id="TIGR02419">
    <property type="entry name" value="C4_traR_proteo"/>
    <property type="match status" value="1"/>
</dbReference>
<dbReference type="PANTHER" id="PTHR38777">
    <property type="entry name" value="FELS-2 PROPHAGE PROTEIN"/>
    <property type="match status" value="1"/>
</dbReference>
<gene>
    <name evidence="6" type="ORF">GW590_09985</name>
</gene>
<name>A0A848MJ07_9GAMM</name>
<reference evidence="6 7" key="1">
    <citation type="submission" date="2020-01" db="EMBL/GenBank/DDBJ databases">
        <authorList>
            <person name="Lee S.D."/>
        </authorList>
    </citation>
    <scope>NUCLEOTIDE SEQUENCE [LARGE SCALE GENOMIC DNA]</scope>
    <source>
        <strain evidence="6 7">SAP-1</strain>
    </source>
</reference>
<dbReference type="RefSeq" id="WP_169402886.1">
    <property type="nucleotide sequence ID" value="NZ_JAADJU010000004.1"/>
</dbReference>
<evidence type="ECO:0000256" key="1">
    <source>
        <dbReference type="ARBA" id="ARBA00022723"/>
    </source>
</evidence>
<dbReference type="PROSITE" id="PS51128">
    <property type="entry name" value="ZF_DKSA_2"/>
    <property type="match status" value="1"/>
</dbReference>
<feature type="domain" description="Zinc finger DksA/TraR C4-type" evidence="5">
    <location>
        <begin position="32"/>
        <end position="63"/>
    </location>
</feature>
<evidence type="ECO:0000256" key="3">
    <source>
        <dbReference type="ARBA" id="ARBA00022833"/>
    </source>
</evidence>
<dbReference type="PROSITE" id="PS01102">
    <property type="entry name" value="ZF_DKSA_1"/>
    <property type="match status" value="1"/>
</dbReference>
<dbReference type="Proteomes" id="UP000585363">
    <property type="component" value="Unassembled WGS sequence"/>
</dbReference>
<organism evidence="6 7">
    <name type="scientific">Rouxiella aceris</name>
    <dbReference type="NCBI Taxonomy" id="2703884"/>
    <lineage>
        <taxon>Bacteria</taxon>
        <taxon>Pseudomonadati</taxon>
        <taxon>Pseudomonadota</taxon>
        <taxon>Gammaproteobacteria</taxon>
        <taxon>Enterobacterales</taxon>
        <taxon>Yersiniaceae</taxon>
        <taxon>Rouxiella</taxon>
    </lineage>
</organism>
<keyword evidence="1" id="KW-0479">Metal-binding</keyword>
<comment type="caution">
    <text evidence="6">The sequence shown here is derived from an EMBL/GenBank/DDBJ whole genome shotgun (WGS) entry which is preliminary data.</text>
</comment>
<dbReference type="GO" id="GO:0008270">
    <property type="term" value="F:zinc ion binding"/>
    <property type="evidence" value="ECO:0007669"/>
    <property type="project" value="UniProtKB-KW"/>
</dbReference>
<evidence type="ECO:0000256" key="2">
    <source>
        <dbReference type="ARBA" id="ARBA00022771"/>
    </source>
</evidence>
<dbReference type="InterPro" id="IPR012783">
    <property type="entry name" value="Znf_C4_TraR"/>
</dbReference>
<dbReference type="InterPro" id="IPR020458">
    <property type="entry name" value="Znf_DskA_TraR_CS"/>
</dbReference>
<accession>A0A848MJ07</accession>
<evidence type="ECO:0000259" key="5">
    <source>
        <dbReference type="Pfam" id="PF01258"/>
    </source>
</evidence>
<evidence type="ECO:0000256" key="4">
    <source>
        <dbReference type="PROSITE-ProRule" id="PRU00510"/>
    </source>
</evidence>
<dbReference type="Pfam" id="PF01258">
    <property type="entry name" value="zf-dskA_traR"/>
    <property type="match status" value="1"/>
</dbReference>
<proteinExistence type="predicted"/>
<feature type="zinc finger region" description="dksA C4-type" evidence="4">
    <location>
        <begin position="34"/>
        <end position="58"/>
    </location>
</feature>
<dbReference type="InterPro" id="IPR000962">
    <property type="entry name" value="Znf_DskA_TraR"/>
</dbReference>
<dbReference type="GO" id="GO:1900378">
    <property type="term" value="P:positive regulation of secondary metabolite biosynthetic process"/>
    <property type="evidence" value="ECO:0007669"/>
    <property type="project" value="TreeGrafter"/>
</dbReference>